<evidence type="ECO:0000256" key="1">
    <source>
        <dbReference type="ARBA" id="ARBA00010587"/>
    </source>
</evidence>
<evidence type="ECO:0000313" key="6">
    <source>
        <dbReference type="EMBL" id="MDO7021048.1"/>
    </source>
</evidence>
<comment type="similarity">
    <text evidence="1">Belongs to the hemerythrin family.</text>
</comment>
<organism evidence="6 7">
    <name type="scientific">Brachyspira innocens</name>
    <dbReference type="NCBI Taxonomy" id="13264"/>
    <lineage>
        <taxon>Bacteria</taxon>
        <taxon>Pseudomonadati</taxon>
        <taxon>Spirochaetota</taxon>
        <taxon>Spirochaetia</taxon>
        <taxon>Brachyspirales</taxon>
        <taxon>Brachyspiraceae</taxon>
        <taxon>Brachyspira</taxon>
    </lineage>
</organism>
<dbReference type="InterPro" id="IPR050669">
    <property type="entry name" value="Hemerythrin"/>
</dbReference>
<dbReference type="Gene3D" id="1.20.120.50">
    <property type="entry name" value="Hemerythrin-like"/>
    <property type="match status" value="1"/>
</dbReference>
<dbReference type="InterPro" id="IPR035938">
    <property type="entry name" value="Hemerythrin-like_sf"/>
</dbReference>
<keyword evidence="2" id="KW-0813">Transport</keyword>
<dbReference type="SUPFAM" id="SSF47188">
    <property type="entry name" value="Hemerythrin-like"/>
    <property type="match status" value="1"/>
</dbReference>
<evidence type="ECO:0000256" key="2">
    <source>
        <dbReference type="ARBA" id="ARBA00022621"/>
    </source>
</evidence>
<evidence type="ECO:0000313" key="7">
    <source>
        <dbReference type="Proteomes" id="UP001175147"/>
    </source>
</evidence>
<accession>A0ABT8Z0Q0</accession>
<dbReference type="RefSeq" id="WP_020003970.1">
    <property type="nucleotide sequence ID" value="NZ_JAUPBL010000118.1"/>
</dbReference>
<dbReference type="PROSITE" id="PS00550">
    <property type="entry name" value="HEMERYTHRINS"/>
    <property type="match status" value="1"/>
</dbReference>
<gene>
    <name evidence="6" type="ORF">Q5M86_09700</name>
</gene>
<evidence type="ECO:0000256" key="3">
    <source>
        <dbReference type="ARBA" id="ARBA00022723"/>
    </source>
</evidence>
<dbReference type="NCBIfam" id="TIGR02481">
    <property type="entry name" value="hemeryth_dom"/>
    <property type="match status" value="1"/>
</dbReference>
<sequence>MSENNEKIEWIKWDDKYKIGYKRIDDQHKELVNIINGLYNCIGYSSSEDKKLKDAFKNALKKTVDYVSYHFSYEEKIMTAIKYRKLLEHSSAHREFTQTIYDYTQSYENGSLEAVHNLVKYLRDWLLNHVLIADKEFVMEVIETLKELSQQNNNE</sequence>
<protein>
    <submittedName>
        <fullName evidence="6">Bacteriohemerythrin</fullName>
    </submittedName>
</protein>
<keyword evidence="7" id="KW-1185">Reference proteome</keyword>
<dbReference type="PANTHER" id="PTHR37164">
    <property type="entry name" value="BACTERIOHEMERYTHRIN"/>
    <property type="match status" value="1"/>
</dbReference>
<dbReference type="InterPro" id="IPR012827">
    <property type="entry name" value="Hemerythrin_metal-bd"/>
</dbReference>
<keyword evidence="4" id="KW-0408">Iron</keyword>
<comment type="caution">
    <text evidence="6">The sequence shown here is derived from an EMBL/GenBank/DDBJ whole genome shotgun (WGS) entry which is preliminary data.</text>
</comment>
<evidence type="ECO:0000256" key="4">
    <source>
        <dbReference type="ARBA" id="ARBA00023004"/>
    </source>
</evidence>
<keyword evidence="3" id="KW-0479">Metal-binding</keyword>
<keyword evidence="2" id="KW-0561">Oxygen transport</keyword>
<proteinExistence type="inferred from homology"/>
<name>A0ABT8Z0Q0_9SPIR</name>
<evidence type="ECO:0000259" key="5">
    <source>
        <dbReference type="Pfam" id="PF01814"/>
    </source>
</evidence>
<dbReference type="EMBL" id="JAUPBM010000132">
    <property type="protein sequence ID" value="MDO7021048.1"/>
    <property type="molecule type" value="Genomic_DNA"/>
</dbReference>
<dbReference type="Pfam" id="PF01814">
    <property type="entry name" value="Hemerythrin"/>
    <property type="match status" value="1"/>
</dbReference>
<dbReference type="InterPro" id="IPR012312">
    <property type="entry name" value="Hemerythrin-like"/>
</dbReference>
<reference evidence="6" key="1">
    <citation type="submission" date="2023-07" db="EMBL/GenBank/DDBJ databases">
        <title>Mucosal microbiota of week-old chicken and adult hens.</title>
        <authorList>
            <person name="Volf J."/>
            <person name="Karasova D."/>
            <person name="Crhanova M."/>
            <person name="Faldynova M."/>
            <person name="Prikrylova H."/>
            <person name="Zeman M."/>
            <person name="Babak V."/>
            <person name="Rajova J."/>
            <person name="Rychlik I."/>
        </authorList>
    </citation>
    <scope>NUCLEOTIDE SEQUENCE</scope>
    <source>
        <strain evidence="6">ET902</strain>
    </source>
</reference>
<feature type="domain" description="Hemerythrin-like" evidence="5">
    <location>
        <begin position="20"/>
        <end position="138"/>
    </location>
</feature>
<dbReference type="NCBIfam" id="NF033749">
    <property type="entry name" value="bact_hemeryth"/>
    <property type="match status" value="1"/>
</dbReference>
<dbReference type="InterPro" id="IPR016131">
    <property type="entry name" value="Haemerythrin_Fe_BS"/>
</dbReference>
<dbReference type="Proteomes" id="UP001175147">
    <property type="component" value="Unassembled WGS sequence"/>
</dbReference>
<dbReference type="PANTHER" id="PTHR37164:SF1">
    <property type="entry name" value="BACTERIOHEMERYTHRIN"/>
    <property type="match status" value="1"/>
</dbReference>
<dbReference type="CDD" id="cd12107">
    <property type="entry name" value="Hemerythrin"/>
    <property type="match status" value="1"/>
</dbReference>